<evidence type="ECO:0000313" key="2">
    <source>
        <dbReference type="Proteomes" id="UP001500956"/>
    </source>
</evidence>
<dbReference type="Pfam" id="PF02643">
    <property type="entry name" value="DUF192"/>
    <property type="match status" value="1"/>
</dbReference>
<dbReference type="Proteomes" id="UP001500956">
    <property type="component" value="Unassembled WGS sequence"/>
</dbReference>
<proteinExistence type="predicted"/>
<comment type="caution">
    <text evidence="1">The sequence shown here is derived from an EMBL/GenBank/DDBJ whole genome shotgun (WGS) entry which is preliminary data.</text>
</comment>
<protein>
    <submittedName>
        <fullName evidence="1">DUF192 domain-containing protein</fullName>
    </submittedName>
</protein>
<dbReference type="EMBL" id="BAABID010000007">
    <property type="protein sequence ID" value="GAA4725232.1"/>
    <property type="molecule type" value="Genomic_DNA"/>
</dbReference>
<name>A0ABP8YAA6_9MICO</name>
<evidence type="ECO:0000313" key="1">
    <source>
        <dbReference type="EMBL" id="GAA4725232.1"/>
    </source>
</evidence>
<keyword evidence="2" id="KW-1185">Reference proteome</keyword>
<accession>A0ABP8YAA6</accession>
<reference evidence="2" key="1">
    <citation type="journal article" date="2019" name="Int. J. Syst. Evol. Microbiol.">
        <title>The Global Catalogue of Microorganisms (GCM) 10K type strain sequencing project: providing services to taxonomists for standard genome sequencing and annotation.</title>
        <authorList>
            <consortium name="The Broad Institute Genomics Platform"/>
            <consortium name="The Broad Institute Genome Sequencing Center for Infectious Disease"/>
            <person name="Wu L."/>
            <person name="Ma J."/>
        </authorList>
    </citation>
    <scope>NUCLEOTIDE SEQUENCE [LARGE SCALE GENOMIC DNA]</scope>
    <source>
        <strain evidence="2">JCM 18063</strain>
    </source>
</reference>
<organism evidence="1 2">
    <name type="scientific">Isoptericola chiayiensis</name>
    <dbReference type="NCBI Taxonomy" id="579446"/>
    <lineage>
        <taxon>Bacteria</taxon>
        <taxon>Bacillati</taxon>
        <taxon>Actinomycetota</taxon>
        <taxon>Actinomycetes</taxon>
        <taxon>Micrococcales</taxon>
        <taxon>Promicromonosporaceae</taxon>
        <taxon>Isoptericola</taxon>
    </lineage>
</organism>
<dbReference type="InterPro" id="IPR003795">
    <property type="entry name" value="DUF192"/>
</dbReference>
<gene>
    <name evidence="1" type="ORF">GCM10023216_14430</name>
</gene>
<sequence>MPHLTINHAVVAPVEVADTWARRARGMLFRRRLPSALLLTPCNSVHGAGMTTSLDVALVDSDRTVVRTLVLRPWRLTRPRRDVVAVLEAPEGSFSSWGLAVGDTVHVSNEEPHDEP</sequence>
<dbReference type="Gene3D" id="2.60.120.1140">
    <property type="entry name" value="Protein of unknown function DUF192"/>
    <property type="match status" value="1"/>
</dbReference>
<dbReference type="InterPro" id="IPR038695">
    <property type="entry name" value="Saro_0823-like_sf"/>
</dbReference>